<evidence type="ECO:0000313" key="9">
    <source>
        <dbReference type="EMBL" id="KAJ9180517.1"/>
    </source>
</evidence>
<feature type="compositionally biased region" description="Basic and acidic residues" evidence="7">
    <location>
        <begin position="30"/>
        <end position="52"/>
    </location>
</feature>
<protein>
    <recommendedName>
        <fullName evidence="8">AP2/ERF domain-containing protein</fullName>
    </recommendedName>
</protein>
<evidence type="ECO:0000313" key="10">
    <source>
        <dbReference type="Proteomes" id="UP001174677"/>
    </source>
</evidence>
<feature type="domain" description="AP2/ERF" evidence="8">
    <location>
        <begin position="75"/>
        <end position="141"/>
    </location>
</feature>
<reference evidence="9" key="1">
    <citation type="journal article" date="2023" name="Plant Biotechnol. J.">
        <title>Chromosome-level wild Hevea brasiliensis genome provides new tools for genomic-assisted breeding and valuable loci to elevate rubber yield.</title>
        <authorList>
            <person name="Cheng H."/>
            <person name="Song X."/>
            <person name="Hu Y."/>
            <person name="Wu T."/>
            <person name="Yang Q."/>
            <person name="An Z."/>
            <person name="Feng S."/>
            <person name="Deng Z."/>
            <person name="Wu W."/>
            <person name="Zeng X."/>
            <person name="Tu M."/>
            <person name="Wang X."/>
            <person name="Huang H."/>
        </authorList>
    </citation>
    <scope>NUCLEOTIDE SEQUENCE</scope>
    <source>
        <strain evidence="9">MT/VB/25A 57/8</strain>
    </source>
</reference>
<evidence type="ECO:0000256" key="3">
    <source>
        <dbReference type="ARBA" id="ARBA00023125"/>
    </source>
</evidence>
<dbReference type="PROSITE" id="PS51032">
    <property type="entry name" value="AP2_ERF"/>
    <property type="match status" value="1"/>
</dbReference>
<feature type="region of interest" description="Disordered" evidence="7">
    <location>
        <begin position="1"/>
        <end position="73"/>
    </location>
</feature>
<feature type="compositionally biased region" description="Polar residues" evidence="7">
    <location>
        <begin position="408"/>
        <end position="417"/>
    </location>
</feature>
<keyword evidence="3" id="KW-0238">DNA-binding</keyword>
<dbReference type="PRINTS" id="PR00367">
    <property type="entry name" value="ETHRSPELEMNT"/>
</dbReference>
<dbReference type="Proteomes" id="UP001174677">
    <property type="component" value="Chromosome 5"/>
</dbReference>
<keyword evidence="2" id="KW-0805">Transcription regulation</keyword>
<dbReference type="InterPro" id="IPR001471">
    <property type="entry name" value="AP2/ERF_dom"/>
</dbReference>
<keyword evidence="5" id="KW-0539">Nucleus</keyword>
<comment type="similarity">
    <text evidence="6">Belongs to the AP2/ERF transcription factor family. ERF subfamily.</text>
</comment>
<dbReference type="Gene3D" id="3.30.730.10">
    <property type="entry name" value="AP2/ERF domain"/>
    <property type="match status" value="1"/>
</dbReference>
<comment type="caution">
    <text evidence="9">The sequence shown here is derived from an EMBL/GenBank/DDBJ whole genome shotgun (WGS) entry which is preliminary data.</text>
</comment>
<keyword evidence="4" id="KW-0804">Transcription</keyword>
<dbReference type="EMBL" id="JARPOI010000005">
    <property type="protein sequence ID" value="KAJ9180517.1"/>
    <property type="molecule type" value="Genomic_DNA"/>
</dbReference>
<feature type="region of interest" description="Disordered" evidence="7">
    <location>
        <begin position="408"/>
        <end position="431"/>
    </location>
</feature>
<evidence type="ECO:0000256" key="4">
    <source>
        <dbReference type="ARBA" id="ARBA00023163"/>
    </source>
</evidence>
<dbReference type="Pfam" id="PF00847">
    <property type="entry name" value="AP2"/>
    <property type="match status" value="1"/>
</dbReference>
<dbReference type="InterPro" id="IPR016177">
    <property type="entry name" value="DNA-bd_dom_sf"/>
</dbReference>
<dbReference type="SUPFAM" id="SSF54171">
    <property type="entry name" value="DNA-binding domain"/>
    <property type="match status" value="1"/>
</dbReference>
<dbReference type="InterPro" id="IPR036955">
    <property type="entry name" value="AP2/ERF_dom_sf"/>
</dbReference>
<evidence type="ECO:0000256" key="7">
    <source>
        <dbReference type="SAM" id="MobiDB-lite"/>
    </source>
</evidence>
<gene>
    <name evidence="9" type="ORF">P3X46_008748</name>
</gene>
<dbReference type="PANTHER" id="PTHR31241:SF81">
    <property type="entry name" value="AP2_ERF DOMAIN-CONTAINING PROTEIN"/>
    <property type="match status" value="1"/>
</dbReference>
<evidence type="ECO:0000259" key="8">
    <source>
        <dbReference type="PROSITE" id="PS51032"/>
    </source>
</evidence>
<feature type="compositionally biased region" description="Low complexity" evidence="7">
    <location>
        <begin position="11"/>
        <end position="22"/>
    </location>
</feature>
<evidence type="ECO:0000256" key="6">
    <source>
        <dbReference type="ARBA" id="ARBA00024343"/>
    </source>
</evidence>
<organism evidence="9 10">
    <name type="scientific">Hevea brasiliensis</name>
    <name type="common">Para rubber tree</name>
    <name type="synonym">Siphonia brasiliensis</name>
    <dbReference type="NCBI Taxonomy" id="3981"/>
    <lineage>
        <taxon>Eukaryota</taxon>
        <taxon>Viridiplantae</taxon>
        <taxon>Streptophyta</taxon>
        <taxon>Embryophyta</taxon>
        <taxon>Tracheophyta</taxon>
        <taxon>Spermatophyta</taxon>
        <taxon>Magnoliopsida</taxon>
        <taxon>eudicotyledons</taxon>
        <taxon>Gunneridae</taxon>
        <taxon>Pentapetalae</taxon>
        <taxon>rosids</taxon>
        <taxon>fabids</taxon>
        <taxon>Malpighiales</taxon>
        <taxon>Euphorbiaceae</taxon>
        <taxon>Crotonoideae</taxon>
        <taxon>Micrandreae</taxon>
        <taxon>Hevea</taxon>
    </lineage>
</organism>
<proteinExistence type="inferred from homology"/>
<evidence type="ECO:0000256" key="5">
    <source>
        <dbReference type="ARBA" id="ARBA00023242"/>
    </source>
</evidence>
<evidence type="ECO:0000256" key="2">
    <source>
        <dbReference type="ARBA" id="ARBA00023015"/>
    </source>
</evidence>
<accession>A0ABQ9MJT9</accession>
<sequence length="461" mass="51934">MTGMRDATKESSCSGSSSNSNKNLRRRRNGREALEDTLDSWKKRSKHGEIRKPPSKGSRKGCMPGKGGPENQTCKYRGVRQRIWGKWVAEIREPAGKTSLLNAAPGHRHWLGTFSTAIEAARAYDNAARAMYGSNAILNFPDYHSETESTTTLNSCEDDHIEKSKTHCSGVGGLKELNEKLGSGGIFVAKKLNEKLNKPEVTESISRELKDDECISRTDCRSSHDLVKAKPIMLVKKMKEEFAEATECPGHHGINDKFDFSQSETKNVKAECTDYECSNEIAVQIPAVEEVEEELGRSMESNQYDGFNNMHMPFNKDCDLRTDCKPFNDVEKQMVRKVMEGEFKGINSGYCNHFEVRQDNMSIDFIDMNCYAKIDIKPSMHIGGIENSALQGERNAHDHFELDSTNYQHSNPSSQLLNPKADPRGSTKHAEEANGNMDCIWDFDWGAMEELEWIESWDSGF</sequence>
<comment type="subcellular location">
    <subcellularLocation>
        <location evidence="1">Nucleus</location>
    </subcellularLocation>
</comment>
<evidence type="ECO:0000256" key="1">
    <source>
        <dbReference type="ARBA" id="ARBA00004123"/>
    </source>
</evidence>
<feature type="compositionally biased region" description="Basic and acidic residues" evidence="7">
    <location>
        <begin position="421"/>
        <end position="431"/>
    </location>
</feature>
<dbReference type="PANTHER" id="PTHR31241">
    <property type="entry name" value="DEHYDRATION-RESPONSIVE ELEMENT-BINDING PROTEIN 2C"/>
    <property type="match status" value="1"/>
</dbReference>
<dbReference type="CDD" id="cd00018">
    <property type="entry name" value="AP2"/>
    <property type="match status" value="1"/>
</dbReference>
<dbReference type="SMART" id="SM00380">
    <property type="entry name" value="AP2"/>
    <property type="match status" value="1"/>
</dbReference>
<keyword evidence="10" id="KW-1185">Reference proteome</keyword>
<name>A0ABQ9MJT9_HEVBR</name>